<evidence type="ECO:0000256" key="1">
    <source>
        <dbReference type="ARBA" id="ARBA00023002"/>
    </source>
</evidence>
<dbReference type="SUPFAM" id="SSF51735">
    <property type="entry name" value="NAD(P)-binding Rossmann-fold domains"/>
    <property type="match status" value="1"/>
</dbReference>
<dbReference type="GO" id="GO:0016491">
    <property type="term" value="F:oxidoreductase activity"/>
    <property type="evidence" value="ECO:0007669"/>
    <property type="project" value="UniProtKB-KW"/>
</dbReference>
<keyword evidence="2" id="KW-0472">Membrane</keyword>
<dbReference type="PROSITE" id="PS00061">
    <property type="entry name" value="ADH_SHORT"/>
    <property type="match status" value="1"/>
</dbReference>
<protein>
    <submittedName>
        <fullName evidence="3">Putative dehydrogenase with different specificities related to short-chain alcohol dehydrogenase</fullName>
    </submittedName>
</protein>
<dbReference type="InterPro" id="IPR002347">
    <property type="entry name" value="SDR_fam"/>
</dbReference>
<dbReference type="AlphaFoldDB" id="A0A069DSC8"/>
<keyword evidence="2" id="KW-0812">Transmembrane</keyword>
<dbReference type="InterPro" id="IPR036291">
    <property type="entry name" value="NAD(P)-bd_dom_sf"/>
</dbReference>
<dbReference type="Pfam" id="PF00106">
    <property type="entry name" value="adh_short"/>
    <property type="match status" value="1"/>
</dbReference>
<proteinExistence type="evidence at transcript level"/>
<reference evidence="3" key="1">
    <citation type="journal article" date="2015" name="J. Med. Entomol.">
        <title>A Deep Insight Into the Sialotranscriptome of the Chagas Disease Vector, Panstrongylus megistus (Hemiptera: Heteroptera).</title>
        <authorList>
            <person name="Ribeiro J.M."/>
            <person name="Schwarz A."/>
            <person name="Francischetti I.M."/>
        </authorList>
    </citation>
    <scope>NUCLEOTIDE SEQUENCE</scope>
    <source>
        <tissue evidence="3">Salivary glands</tissue>
    </source>
</reference>
<keyword evidence="1" id="KW-0560">Oxidoreductase</keyword>
<organism evidence="3">
    <name type="scientific">Panstrongylus megistus</name>
    <dbReference type="NCBI Taxonomy" id="65343"/>
    <lineage>
        <taxon>Eukaryota</taxon>
        <taxon>Metazoa</taxon>
        <taxon>Ecdysozoa</taxon>
        <taxon>Arthropoda</taxon>
        <taxon>Hexapoda</taxon>
        <taxon>Insecta</taxon>
        <taxon>Pterygota</taxon>
        <taxon>Neoptera</taxon>
        <taxon>Paraneoptera</taxon>
        <taxon>Hemiptera</taxon>
        <taxon>Heteroptera</taxon>
        <taxon>Panheteroptera</taxon>
        <taxon>Cimicomorpha</taxon>
        <taxon>Reduviidae</taxon>
        <taxon>Triatominae</taxon>
        <taxon>Panstrongylus</taxon>
    </lineage>
</organism>
<feature type="transmembrane region" description="Helical" evidence="2">
    <location>
        <begin position="12"/>
        <end position="31"/>
    </location>
</feature>
<keyword evidence="2" id="KW-1133">Transmembrane helix</keyword>
<dbReference type="PRINTS" id="PR00081">
    <property type="entry name" value="GDHRDH"/>
</dbReference>
<dbReference type="Gene3D" id="3.40.50.720">
    <property type="entry name" value="NAD(P)-binding Rossmann-like Domain"/>
    <property type="match status" value="1"/>
</dbReference>
<name>A0A069DSC8_9HEMI</name>
<dbReference type="PANTHER" id="PTHR43157">
    <property type="entry name" value="PHOSPHATIDYLINOSITOL-GLYCAN BIOSYNTHESIS CLASS F PROTEIN-RELATED"/>
    <property type="match status" value="1"/>
</dbReference>
<dbReference type="PANTHER" id="PTHR43157:SF31">
    <property type="entry name" value="PHOSPHATIDYLINOSITOL-GLYCAN BIOSYNTHESIS CLASS F PROTEIN"/>
    <property type="match status" value="1"/>
</dbReference>
<evidence type="ECO:0000256" key="2">
    <source>
        <dbReference type="SAM" id="Phobius"/>
    </source>
</evidence>
<accession>A0A069DSC8</accession>
<evidence type="ECO:0000313" key="3">
    <source>
        <dbReference type="EMBL" id="JAC86830.1"/>
    </source>
</evidence>
<dbReference type="InterPro" id="IPR020904">
    <property type="entry name" value="Sc_DH/Rdtase_CS"/>
</dbReference>
<dbReference type="EMBL" id="GBGD01002059">
    <property type="protein sequence ID" value="JAC86830.1"/>
    <property type="molecule type" value="mRNA"/>
</dbReference>
<sequence length="338" mass="37835">MGIVVKLLVTVLKYTLFNIFFVLITIPLLLLRIYNKKTVGRLVVQKRVDGKTVIVTGGNVGLGYETAKELAYRGARVILACKNIGSGHLAKSLIIKETRNDDVAVYRLDLSSLLSVRTFAKEILEREKSLDVLIFNASIGLIKHEKTADNLQLTWQVNCFSSFLLSNLLIDFMKKSTTGKIIFVSSALHHFHWFNIDDINSEKTTNAFTNYCNTKFATILMATFMAKKLEGSSITVNTVNPGLVNVPLIRRVKNSLIQRIFQLILNTYGKSVKNGAATTLTLVLDPELQNVTASYFSDCKISRCVSSKTKDFGLATTLWNKFAEIVDLDENEKNSVFF</sequence>